<dbReference type="Proteomes" id="UP000266723">
    <property type="component" value="Unassembled WGS sequence"/>
</dbReference>
<proteinExistence type="predicted"/>
<comment type="caution">
    <text evidence="1">The sequence shown here is derived from an EMBL/GenBank/DDBJ whole genome shotgun (WGS) entry which is preliminary data.</text>
</comment>
<dbReference type="EMBL" id="QGKV02000649">
    <property type="protein sequence ID" value="KAF3579369.1"/>
    <property type="molecule type" value="Genomic_DNA"/>
</dbReference>
<organism evidence="1 2">
    <name type="scientific">Brassica cretica</name>
    <name type="common">Mustard</name>
    <dbReference type="NCBI Taxonomy" id="69181"/>
    <lineage>
        <taxon>Eukaryota</taxon>
        <taxon>Viridiplantae</taxon>
        <taxon>Streptophyta</taxon>
        <taxon>Embryophyta</taxon>
        <taxon>Tracheophyta</taxon>
        <taxon>Spermatophyta</taxon>
        <taxon>Magnoliopsida</taxon>
        <taxon>eudicotyledons</taxon>
        <taxon>Gunneridae</taxon>
        <taxon>Pentapetalae</taxon>
        <taxon>rosids</taxon>
        <taxon>malvids</taxon>
        <taxon>Brassicales</taxon>
        <taxon>Brassicaceae</taxon>
        <taxon>Brassiceae</taxon>
        <taxon>Brassica</taxon>
    </lineage>
</organism>
<evidence type="ECO:0000313" key="2">
    <source>
        <dbReference type="Proteomes" id="UP000266723"/>
    </source>
</evidence>
<gene>
    <name evidence="1" type="ORF">DY000_02028395</name>
</gene>
<reference evidence="1 2" key="1">
    <citation type="journal article" date="2020" name="BMC Genomics">
        <title>Intraspecific diversification of the crop wild relative Brassica cretica Lam. using demographic model selection.</title>
        <authorList>
            <person name="Kioukis A."/>
            <person name="Michalopoulou V.A."/>
            <person name="Briers L."/>
            <person name="Pirintsos S."/>
            <person name="Studholme D.J."/>
            <person name="Pavlidis P."/>
            <person name="Sarris P.F."/>
        </authorList>
    </citation>
    <scope>NUCLEOTIDE SEQUENCE [LARGE SCALE GENOMIC DNA]</scope>
    <source>
        <strain evidence="2">cv. PFS-1207/04</strain>
    </source>
</reference>
<accession>A0ABQ7DNY6</accession>
<sequence>MERDCEGGDIEKTLRRSFLVGSYSKRAGPSTPPSTWRLGLSPPRLGASSMVQFPSLGCAGNCI</sequence>
<name>A0ABQ7DNY6_BRACR</name>
<evidence type="ECO:0000313" key="1">
    <source>
        <dbReference type="EMBL" id="KAF3579369.1"/>
    </source>
</evidence>
<protein>
    <submittedName>
        <fullName evidence="1">Uncharacterized protein</fullName>
    </submittedName>
</protein>
<keyword evidence="2" id="KW-1185">Reference proteome</keyword>